<keyword evidence="5" id="KW-0862">Zinc</keyword>
<name>A0A9D0Z3X7_9FIRM</name>
<feature type="transmembrane region" description="Helical" evidence="6">
    <location>
        <begin position="50"/>
        <end position="71"/>
    </location>
</feature>
<dbReference type="GO" id="GO:0016020">
    <property type="term" value="C:membrane"/>
    <property type="evidence" value="ECO:0007669"/>
    <property type="project" value="UniProtKB-SubCell"/>
</dbReference>
<evidence type="ECO:0000256" key="6">
    <source>
        <dbReference type="SAM" id="Phobius"/>
    </source>
</evidence>
<evidence type="ECO:0000256" key="4">
    <source>
        <dbReference type="ARBA" id="ARBA00023136"/>
    </source>
</evidence>
<feature type="transmembrane region" description="Helical" evidence="6">
    <location>
        <begin position="168"/>
        <end position="191"/>
    </location>
</feature>
<feature type="binding site" evidence="5">
    <location>
        <position position="75"/>
    </location>
    <ligand>
        <name>Zn(2+)</name>
        <dbReference type="ChEBI" id="CHEBI:29105"/>
    </ligand>
</feature>
<evidence type="ECO:0000313" key="7">
    <source>
        <dbReference type="EMBL" id="HIQ68513.1"/>
    </source>
</evidence>
<keyword evidence="2 6" id="KW-0812">Transmembrane</keyword>
<feature type="transmembrane region" description="Helical" evidence="6">
    <location>
        <begin position="117"/>
        <end position="138"/>
    </location>
</feature>
<evidence type="ECO:0000256" key="3">
    <source>
        <dbReference type="ARBA" id="ARBA00022989"/>
    </source>
</evidence>
<evidence type="ECO:0000256" key="1">
    <source>
        <dbReference type="ARBA" id="ARBA00004141"/>
    </source>
</evidence>
<dbReference type="EMBL" id="DVFK01000112">
    <property type="protein sequence ID" value="HIQ68513.1"/>
    <property type="molecule type" value="Genomic_DNA"/>
</dbReference>
<feature type="transmembrane region" description="Helical" evidence="6">
    <location>
        <begin position="203"/>
        <end position="223"/>
    </location>
</feature>
<organism evidence="7 8">
    <name type="scientific">Candidatus Faecousia excrementigallinarum</name>
    <dbReference type="NCBI Taxonomy" id="2840806"/>
    <lineage>
        <taxon>Bacteria</taxon>
        <taxon>Bacillati</taxon>
        <taxon>Bacillota</taxon>
        <taxon>Clostridia</taxon>
        <taxon>Eubacteriales</taxon>
        <taxon>Oscillospiraceae</taxon>
        <taxon>Faecousia</taxon>
    </lineage>
</organism>
<dbReference type="PANTHER" id="PTHR20855:SF3">
    <property type="entry name" value="LD03007P"/>
    <property type="match status" value="1"/>
</dbReference>
<dbReference type="Proteomes" id="UP000886796">
    <property type="component" value="Unassembled WGS sequence"/>
</dbReference>
<feature type="transmembrane region" description="Helical" evidence="6">
    <location>
        <begin position="145"/>
        <end position="162"/>
    </location>
</feature>
<dbReference type="Pfam" id="PF03006">
    <property type="entry name" value="HlyIII"/>
    <property type="match status" value="1"/>
</dbReference>
<reference evidence="7" key="1">
    <citation type="submission" date="2020-10" db="EMBL/GenBank/DDBJ databases">
        <authorList>
            <person name="Gilroy R."/>
        </authorList>
    </citation>
    <scope>NUCLEOTIDE SEQUENCE</scope>
    <source>
        <strain evidence="7">13361</strain>
    </source>
</reference>
<feature type="transmembrane region" description="Helical" evidence="6">
    <location>
        <begin position="92"/>
        <end position="111"/>
    </location>
</feature>
<dbReference type="GO" id="GO:0046872">
    <property type="term" value="F:metal ion binding"/>
    <property type="evidence" value="ECO:0007669"/>
    <property type="project" value="UniProtKB-KW"/>
</dbReference>
<dbReference type="AlphaFoldDB" id="A0A9D0Z3X7"/>
<gene>
    <name evidence="7" type="ORF">IAB74_08410</name>
</gene>
<keyword evidence="5" id="KW-0479">Metal-binding</keyword>
<protein>
    <submittedName>
        <fullName evidence="7">Hemolysin III family protein</fullName>
    </submittedName>
</protein>
<comment type="caution">
    <text evidence="7">The sequence shown here is derived from an EMBL/GenBank/DDBJ whole genome shotgun (WGS) entry which is preliminary data.</text>
</comment>
<keyword evidence="3 6" id="KW-1133">Transmembrane helix</keyword>
<evidence type="ECO:0000313" key="8">
    <source>
        <dbReference type="Proteomes" id="UP000886796"/>
    </source>
</evidence>
<keyword evidence="4 6" id="KW-0472">Membrane</keyword>
<comment type="subcellular location">
    <subcellularLocation>
        <location evidence="1">Membrane</location>
        <topology evidence="1">Multi-pass membrane protein</topology>
    </subcellularLocation>
</comment>
<proteinExistence type="predicted"/>
<dbReference type="InterPro" id="IPR004254">
    <property type="entry name" value="AdipoR/HlyIII-related"/>
</dbReference>
<reference evidence="7" key="2">
    <citation type="journal article" date="2021" name="PeerJ">
        <title>Extensive microbial diversity within the chicken gut microbiome revealed by metagenomics and culture.</title>
        <authorList>
            <person name="Gilroy R."/>
            <person name="Ravi A."/>
            <person name="Getino M."/>
            <person name="Pursley I."/>
            <person name="Horton D.L."/>
            <person name="Alikhan N.F."/>
            <person name="Baker D."/>
            <person name="Gharbi K."/>
            <person name="Hall N."/>
            <person name="Watson M."/>
            <person name="Adriaenssens E.M."/>
            <person name="Foster-Nyarko E."/>
            <person name="Jarju S."/>
            <person name="Secka A."/>
            <person name="Antonio M."/>
            <person name="Oren A."/>
            <person name="Chaudhuri R.R."/>
            <person name="La Ragione R."/>
            <person name="Hildebrand F."/>
            <person name="Pallen M.J."/>
        </authorList>
    </citation>
    <scope>NUCLEOTIDE SEQUENCE</scope>
    <source>
        <strain evidence="7">13361</strain>
    </source>
</reference>
<sequence length="224" mass="24505">MAKRIPLSQRLLPNYTRGEELMNMITHIVGGGFGVLALVLGLVRTVPGDAPLPILGVLIYGLSLIALYTVSSVYHGLPAGMGKKVMQVIDHCTIYALIAGTYTPILISAFLPRNPALGWSLLALEWVLAAIACTLTAIDLRKFRVFSMICYIGMGWAILPFWRITALYIGTPGFVLLLLGGISYTVGAILYGIGSKRPWFHSVFHIFVVLGSLLQFLSIFFYVL</sequence>
<accession>A0A9D0Z3X7</accession>
<evidence type="ECO:0000256" key="5">
    <source>
        <dbReference type="PIRSR" id="PIRSR604254-1"/>
    </source>
</evidence>
<dbReference type="PANTHER" id="PTHR20855">
    <property type="entry name" value="ADIPOR/PROGESTIN RECEPTOR-RELATED"/>
    <property type="match status" value="1"/>
</dbReference>
<feature type="transmembrane region" description="Helical" evidence="6">
    <location>
        <begin position="21"/>
        <end position="44"/>
    </location>
</feature>
<evidence type="ECO:0000256" key="2">
    <source>
        <dbReference type="ARBA" id="ARBA00022692"/>
    </source>
</evidence>
<feature type="binding site" evidence="5">
    <location>
        <position position="205"/>
    </location>
    <ligand>
        <name>Zn(2+)</name>
        <dbReference type="ChEBI" id="CHEBI:29105"/>
    </ligand>
</feature>
<feature type="binding site" evidence="5">
    <location>
        <position position="201"/>
    </location>
    <ligand>
        <name>Zn(2+)</name>
        <dbReference type="ChEBI" id="CHEBI:29105"/>
    </ligand>
</feature>